<dbReference type="Proteomes" id="UP001060215">
    <property type="component" value="Chromosome 2"/>
</dbReference>
<accession>A0ACC0HU05</accession>
<name>A0ACC0HU05_9ERIC</name>
<protein>
    <submittedName>
        <fullName evidence="1">High mobility group B protein 13</fullName>
    </submittedName>
</protein>
<evidence type="ECO:0000313" key="1">
    <source>
        <dbReference type="EMBL" id="KAI8016938.1"/>
    </source>
</evidence>
<proteinExistence type="predicted"/>
<evidence type="ECO:0000313" key="2">
    <source>
        <dbReference type="Proteomes" id="UP001060215"/>
    </source>
</evidence>
<comment type="caution">
    <text evidence="1">The sequence shown here is derived from an EMBL/GenBank/DDBJ whole genome shotgun (WGS) entry which is preliminary data.</text>
</comment>
<sequence>MSPFLAFTTEAMRLLEEKQHLQLKKKEKDPLKPKQPISVFLMFKNERRAALLAEGKGAWEVAEITGEEWNKMTKKQKKPYKKVQLTLSLSLSLSLSATAISYFGNLQIAKQNKEKYLEEMKAYKQRKEEESANLKKEEEARSLAIAQEERENR</sequence>
<reference evidence="1 2" key="1">
    <citation type="journal article" date="2022" name="Plant J.">
        <title>Chromosome-level genome of Camellia lanceoleosa provides a valuable resource for understanding genome evolution and self-incompatibility.</title>
        <authorList>
            <person name="Gong W."/>
            <person name="Xiao S."/>
            <person name="Wang L."/>
            <person name="Liao Z."/>
            <person name="Chang Y."/>
            <person name="Mo W."/>
            <person name="Hu G."/>
            <person name="Li W."/>
            <person name="Zhao G."/>
            <person name="Zhu H."/>
            <person name="Hu X."/>
            <person name="Ji K."/>
            <person name="Xiang X."/>
            <person name="Song Q."/>
            <person name="Yuan D."/>
            <person name="Jin S."/>
            <person name="Zhang L."/>
        </authorList>
    </citation>
    <scope>NUCLEOTIDE SEQUENCE [LARGE SCALE GENOMIC DNA]</scope>
    <source>
        <strain evidence="1">SQ_2022a</strain>
    </source>
</reference>
<keyword evidence="2" id="KW-1185">Reference proteome</keyword>
<dbReference type="EMBL" id="CM045759">
    <property type="protein sequence ID" value="KAI8016938.1"/>
    <property type="molecule type" value="Genomic_DNA"/>
</dbReference>
<gene>
    <name evidence="1" type="ORF">LOK49_LG04G01346</name>
</gene>
<organism evidence="1 2">
    <name type="scientific">Camellia lanceoleosa</name>
    <dbReference type="NCBI Taxonomy" id="1840588"/>
    <lineage>
        <taxon>Eukaryota</taxon>
        <taxon>Viridiplantae</taxon>
        <taxon>Streptophyta</taxon>
        <taxon>Embryophyta</taxon>
        <taxon>Tracheophyta</taxon>
        <taxon>Spermatophyta</taxon>
        <taxon>Magnoliopsida</taxon>
        <taxon>eudicotyledons</taxon>
        <taxon>Gunneridae</taxon>
        <taxon>Pentapetalae</taxon>
        <taxon>asterids</taxon>
        <taxon>Ericales</taxon>
        <taxon>Theaceae</taxon>
        <taxon>Camellia</taxon>
    </lineage>
</organism>